<feature type="compositionally biased region" description="Acidic residues" evidence="1">
    <location>
        <begin position="133"/>
        <end position="147"/>
    </location>
</feature>
<dbReference type="AlphaFoldDB" id="A0A7S4Q2Z7"/>
<name>A0A7S4Q2Z7_9DINO</name>
<feature type="region of interest" description="Disordered" evidence="1">
    <location>
        <begin position="73"/>
        <end position="162"/>
    </location>
</feature>
<feature type="region of interest" description="Disordered" evidence="1">
    <location>
        <begin position="1"/>
        <end position="52"/>
    </location>
</feature>
<accession>A0A7S4Q2Z7</accession>
<feature type="compositionally biased region" description="Low complexity" evidence="1">
    <location>
        <begin position="25"/>
        <end position="40"/>
    </location>
</feature>
<organism evidence="2">
    <name type="scientific">Alexandrium monilatum</name>
    <dbReference type="NCBI Taxonomy" id="311494"/>
    <lineage>
        <taxon>Eukaryota</taxon>
        <taxon>Sar</taxon>
        <taxon>Alveolata</taxon>
        <taxon>Dinophyceae</taxon>
        <taxon>Gonyaulacales</taxon>
        <taxon>Pyrocystaceae</taxon>
        <taxon>Alexandrium</taxon>
    </lineage>
</organism>
<gene>
    <name evidence="2" type="ORF">AMON00008_LOCUS9497</name>
</gene>
<protein>
    <submittedName>
        <fullName evidence="2">Uncharacterized protein</fullName>
    </submittedName>
</protein>
<proteinExistence type="predicted"/>
<feature type="region of interest" description="Disordered" evidence="1">
    <location>
        <begin position="220"/>
        <end position="271"/>
    </location>
</feature>
<feature type="compositionally biased region" description="Polar residues" evidence="1">
    <location>
        <begin position="251"/>
        <end position="271"/>
    </location>
</feature>
<feature type="compositionally biased region" description="Basic residues" evidence="1">
    <location>
        <begin position="152"/>
        <end position="162"/>
    </location>
</feature>
<evidence type="ECO:0000256" key="1">
    <source>
        <dbReference type="SAM" id="MobiDB-lite"/>
    </source>
</evidence>
<feature type="compositionally biased region" description="Polar residues" evidence="1">
    <location>
        <begin position="89"/>
        <end position="129"/>
    </location>
</feature>
<sequence length="271" mass="29645">MAQVCSSQCGGAAFGRPPPARRLASEANASRSWSRSSALATPCVGSSGHAMVPDEAEREISGLHVMQKNTFLHILPPDPGHRFRRQHSAPPSISSDTPHQESDTSSMFDQLDNLVQPQPGGTATSQASKLESEEQSDDNSVDWDDLVESGRRQKRAPKGKRDRVKRFIAYIESKIIEDNDLDLGTVVIPPFILADERIYARTMERLAEFQECARSGKEYTLTTTTGRSRPAAKQAASPGSDRQPAAKRAAGSSTDRTSRPQRQQSKVLMSL</sequence>
<evidence type="ECO:0000313" key="2">
    <source>
        <dbReference type="EMBL" id="CAE4569878.1"/>
    </source>
</evidence>
<dbReference type="EMBL" id="HBNR01014647">
    <property type="protein sequence ID" value="CAE4569878.1"/>
    <property type="molecule type" value="Transcribed_RNA"/>
</dbReference>
<reference evidence="2" key="1">
    <citation type="submission" date="2021-01" db="EMBL/GenBank/DDBJ databases">
        <authorList>
            <person name="Corre E."/>
            <person name="Pelletier E."/>
            <person name="Niang G."/>
            <person name="Scheremetjew M."/>
            <person name="Finn R."/>
            <person name="Kale V."/>
            <person name="Holt S."/>
            <person name="Cochrane G."/>
            <person name="Meng A."/>
            <person name="Brown T."/>
            <person name="Cohen L."/>
        </authorList>
    </citation>
    <scope>NUCLEOTIDE SEQUENCE</scope>
    <source>
        <strain evidence="2">CCMP3105</strain>
    </source>
</reference>